<feature type="signal peptide" evidence="1">
    <location>
        <begin position="1"/>
        <end position="18"/>
    </location>
</feature>
<evidence type="ECO:0000313" key="3">
    <source>
        <dbReference type="Proteomes" id="UP000037069"/>
    </source>
</evidence>
<organism evidence="2 3">
    <name type="scientific">Lucilia cuprina</name>
    <name type="common">Green bottle fly</name>
    <name type="synonym">Australian sheep blowfly</name>
    <dbReference type="NCBI Taxonomy" id="7375"/>
    <lineage>
        <taxon>Eukaryota</taxon>
        <taxon>Metazoa</taxon>
        <taxon>Ecdysozoa</taxon>
        <taxon>Arthropoda</taxon>
        <taxon>Hexapoda</taxon>
        <taxon>Insecta</taxon>
        <taxon>Pterygota</taxon>
        <taxon>Neoptera</taxon>
        <taxon>Endopterygota</taxon>
        <taxon>Diptera</taxon>
        <taxon>Brachycera</taxon>
        <taxon>Muscomorpha</taxon>
        <taxon>Oestroidea</taxon>
        <taxon>Calliphoridae</taxon>
        <taxon>Luciliinae</taxon>
        <taxon>Lucilia</taxon>
    </lineage>
</organism>
<proteinExistence type="predicted"/>
<accession>A0A0L0CMH9</accession>
<gene>
    <name evidence="2" type="ORF">FF38_05815</name>
</gene>
<comment type="caution">
    <text evidence="2">The sequence shown here is derived from an EMBL/GenBank/DDBJ whole genome shotgun (WGS) entry which is preliminary data.</text>
</comment>
<dbReference type="AlphaFoldDB" id="A0A0L0CMH9"/>
<keyword evidence="3" id="KW-1185">Reference proteome</keyword>
<protein>
    <recommendedName>
        <fullName evidence="4">Neuropeptide-like 4</fullName>
    </recommendedName>
</protein>
<feature type="chain" id="PRO_5005536633" description="Neuropeptide-like 4" evidence="1">
    <location>
        <begin position="19"/>
        <end position="54"/>
    </location>
</feature>
<dbReference type="EMBL" id="JRES01000186">
    <property type="protein sequence ID" value="KNC33505.1"/>
    <property type="molecule type" value="Genomic_DNA"/>
</dbReference>
<evidence type="ECO:0008006" key="4">
    <source>
        <dbReference type="Google" id="ProtNLM"/>
    </source>
</evidence>
<dbReference type="Proteomes" id="UP000037069">
    <property type="component" value="Unassembled WGS sequence"/>
</dbReference>
<evidence type="ECO:0000256" key="1">
    <source>
        <dbReference type="SAM" id="SignalP"/>
    </source>
</evidence>
<name>A0A0L0CMH9_LUCCU</name>
<reference evidence="2 3" key="1">
    <citation type="journal article" date="2015" name="Nat. Commun.">
        <title>Lucilia cuprina genome unlocks parasitic fly biology to underpin future interventions.</title>
        <authorList>
            <person name="Anstead C.A."/>
            <person name="Korhonen P.K."/>
            <person name="Young N.D."/>
            <person name="Hall R.S."/>
            <person name="Jex A.R."/>
            <person name="Murali S.C."/>
            <person name="Hughes D.S."/>
            <person name="Lee S.F."/>
            <person name="Perry T."/>
            <person name="Stroehlein A.J."/>
            <person name="Ansell B.R."/>
            <person name="Breugelmans B."/>
            <person name="Hofmann A."/>
            <person name="Qu J."/>
            <person name="Dugan S."/>
            <person name="Lee S.L."/>
            <person name="Chao H."/>
            <person name="Dinh H."/>
            <person name="Han Y."/>
            <person name="Doddapaneni H.V."/>
            <person name="Worley K.C."/>
            <person name="Muzny D.M."/>
            <person name="Ioannidis P."/>
            <person name="Waterhouse R.M."/>
            <person name="Zdobnov E.M."/>
            <person name="James P.J."/>
            <person name="Bagnall N.H."/>
            <person name="Kotze A.C."/>
            <person name="Gibbs R.A."/>
            <person name="Richards S."/>
            <person name="Batterham P."/>
            <person name="Gasser R.B."/>
        </authorList>
    </citation>
    <scope>NUCLEOTIDE SEQUENCE [LARGE SCALE GENOMIC DNA]</scope>
    <source>
        <strain evidence="2 3">LS</strain>
        <tissue evidence="2">Full body</tissue>
    </source>
</reference>
<sequence length="54" mass="5631">MFKIFFLLFAALLALATAAPSPVASPEPAPAPGPQVYYSGYPAYGYAAPAVYYG</sequence>
<evidence type="ECO:0000313" key="2">
    <source>
        <dbReference type="EMBL" id="KNC33505.1"/>
    </source>
</evidence>
<keyword evidence="1" id="KW-0732">Signal</keyword>